<dbReference type="Pfam" id="PF00583">
    <property type="entry name" value="Acetyltransf_1"/>
    <property type="match status" value="1"/>
</dbReference>
<gene>
    <name evidence="6" type="primary">rimI</name>
    <name evidence="6" type="ORF">LNP07_05880</name>
</gene>
<keyword evidence="6" id="KW-0687">Ribonucleoprotein</keyword>
<comment type="similarity">
    <text evidence="1">Belongs to the acetyltransferase family. RimI subfamily.</text>
</comment>
<dbReference type="PANTHER" id="PTHR43420:SF44">
    <property type="entry name" value="ACETYLTRANSFERASE YPEA"/>
    <property type="match status" value="1"/>
</dbReference>
<keyword evidence="2" id="KW-0963">Cytoplasm</keyword>
<dbReference type="RefSeq" id="WP_220727931.1">
    <property type="nucleotide sequence ID" value="NZ_BPLL01000012.1"/>
</dbReference>
<proteinExistence type="inferred from homology"/>
<keyword evidence="6" id="KW-0689">Ribosomal protein</keyword>
<dbReference type="Gene3D" id="3.40.630.30">
    <property type="match status" value="1"/>
</dbReference>
<dbReference type="EC" id="2.3.1.266" evidence="6"/>
<evidence type="ECO:0000256" key="1">
    <source>
        <dbReference type="ARBA" id="ARBA00005395"/>
    </source>
</evidence>
<keyword evidence="4 6" id="KW-0012">Acyltransferase</keyword>
<dbReference type="InterPro" id="IPR016181">
    <property type="entry name" value="Acyl_CoA_acyltransferase"/>
</dbReference>
<protein>
    <submittedName>
        <fullName evidence="6">Ribosomal protein S18-alanine N-acetyltransferase</fullName>
        <ecNumber evidence="6">2.3.1.266</ecNumber>
    </submittedName>
</protein>
<dbReference type="EMBL" id="JAJIAO010000006">
    <property type="protein sequence ID" value="MCK8625041.1"/>
    <property type="molecule type" value="Genomic_DNA"/>
</dbReference>
<evidence type="ECO:0000313" key="6">
    <source>
        <dbReference type="EMBL" id="MCK8625041.1"/>
    </source>
</evidence>
<dbReference type="PROSITE" id="PS51186">
    <property type="entry name" value="GNAT"/>
    <property type="match status" value="1"/>
</dbReference>
<dbReference type="InterPro" id="IPR006464">
    <property type="entry name" value="AcTrfase_RimI/Ard1"/>
</dbReference>
<dbReference type="CDD" id="cd04301">
    <property type="entry name" value="NAT_SF"/>
    <property type="match status" value="1"/>
</dbReference>
<reference evidence="6 7" key="1">
    <citation type="submission" date="2021-11" db="EMBL/GenBank/DDBJ databases">
        <title>Comparative genomics of bee honey and flower isolates.</title>
        <authorList>
            <person name="Bechtner J.D."/>
            <person name="Gallus M.K."/>
            <person name="Ehrmann M."/>
        </authorList>
    </citation>
    <scope>NUCLEOTIDE SEQUENCE [LARGE SCALE GENOMIC DNA]</scope>
    <source>
        <strain evidence="6 7">M161</strain>
    </source>
</reference>
<evidence type="ECO:0000259" key="5">
    <source>
        <dbReference type="PROSITE" id="PS51186"/>
    </source>
</evidence>
<keyword evidence="7" id="KW-1185">Reference proteome</keyword>
<dbReference type="Proteomes" id="UP001522905">
    <property type="component" value="Unassembled WGS sequence"/>
</dbReference>
<organism evidence="6 7">
    <name type="scientific">Apilactobacillus xinyiensis</name>
    <dbReference type="NCBI Taxonomy" id="2841032"/>
    <lineage>
        <taxon>Bacteria</taxon>
        <taxon>Bacillati</taxon>
        <taxon>Bacillota</taxon>
        <taxon>Bacilli</taxon>
        <taxon>Lactobacillales</taxon>
        <taxon>Lactobacillaceae</taxon>
        <taxon>Apilactobacillus</taxon>
    </lineage>
</organism>
<dbReference type="PANTHER" id="PTHR43420">
    <property type="entry name" value="ACETYLTRANSFERASE"/>
    <property type="match status" value="1"/>
</dbReference>
<evidence type="ECO:0000313" key="7">
    <source>
        <dbReference type="Proteomes" id="UP001522905"/>
    </source>
</evidence>
<evidence type="ECO:0000256" key="2">
    <source>
        <dbReference type="ARBA" id="ARBA00022490"/>
    </source>
</evidence>
<accession>A0ABT0I2X5</accession>
<keyword evidence="3 6" id="KW-0808">Transferase</keyword>
<feature type="domain" description="N-acetyltransferase" evidence="5">
    <location>
        <begin position="39"/>
        <end position="188"/>
    </location>
</feature>
<name>A0ABT0I2X5_9LACO</name>
<dbReference type="InterPro" id="IPR000182">
    <property type="entry name" value="GNAT_dom"/>
</dbReference>
<dbReference type="GO" id="GO:0008999">
    <property type="term" value="F:protein-N-terminal-alanine acetyltransferase activity"/>
    <property type="evidence" value="ECO:0007669"/>
    <property type="project" value="UniProtKB-EC"/>
</dbReference>
<dbReference type="GO" id="GO:0005840">
    <property type="term" value="C:ribosome"/>
    <property type="evidence" value="ECO:0007669"/>
    <property type="project" value="UniProtKB-KW"/>
</dbReference>
<dbReference type="SUPFAM" id="SSF55729">
    <property type="entry name" value="Acyl-CoA N-acyltransferases (Nat)"/>
    <property type="match status" value="1"/>
</dbReference>
<dbReference type="NCBIfam" id="TIGR01575">
    <property type="entry name" value="rimI"/>
    <property type="match status" value="1"/>
</dbReference>
<sequence>MFKKMINWFKNRLFSNQNKLRISDLDVKNHTVMINKQHYFLAKAMVTDIPEILDIEKRVYNGDTPWTAEAFISEFQRMTDRYYLVIRYHDRLVAFAGCSFNDHTLDCHVTNVAVDPDFQSRGLGYFLITKIIKKARQMEFKSMSLEVRVSNIHAQRLYEDLGFKKQEIKKSYYDGDHEDAIDMKLDLISLDSSPTNFGM</sequence>
<evidence type="ECO:0000256" key="3">
    <source>
        <dbReference type="ARBA" id="ARBA00022679"/>
    </source>
</evidence>
<evidence type="ECO:0000256" key="4">
    <source>
        <dbReference type="ARBA" id="ARBA00023315"/>
    </source>
</evidence>
<comment type="caution">
    <text evidence="6">The sequence shown here is derived from an EMBL/GenBank/DDBJ whole genome shotgun (WGS) entry which is preliminary data.</text>
</comment>
<dbReference type="InterPro" id="IPR050680">
    <property type="entry name" value="YpeA/RimI_acetyltransf"/>
</dbReference>